<evidence type="ECO:0000256" key="4">
    <source>
        <dbReference type="ARBA" id="ARBA00022605"/>
    </source>
</evidence>
<keyword evidence="11" id="KW-1185">Reference proteome</keyword>
<dbReference type="HAMAP" id="MF_00197">
    <property type="entry name" value="DAP_epimerase"/>
    <property type="match status" value="1"/>
</dbReference>
<dbReference type="GO" id="GO:0008837">
    <property type="term" value="F:diaminopimelate epimerase activity"/>
    <property type="evidence" value="ECO:0007669"/>
    <property type="project" value="UniProtKB-EC"/>
</dbReference>
<dbReference type="Gene3D" id="3.10.310.10">
    <property type="entry name" value="Diaminopimelate Epimerase, Chain A, domain 1"/>
    <property type="match status" value="2"/>
</dbReference>
<comment type="caution">
    <text evidence="10">The sequence shown here is derived from an EMBL/GenBank/DDBJ whole genome shotgun (WGS) entry which is preliminary data.</text>
</comment>
<dbReference type="InterPro" id="IPR001653">
    <property type="entry name" value="DAP_epimerase_DapF"/>
</dbReference>
<evidence type="ECO:0000256" key="1">
    <source>
        <dbReference type="ARBA" id="ARBA00005196"/>
    </source>
</evidence>
<organism evidence="10 11">
    <name type="scientific">Spongisporangium articulatum</name>
    <dbReference type="NCBI Taxonomy" id="3362603"/>
    <lineage>
        <taxon>Bacteria</taxon>
        <taxon>Bacillati</taxon>
        <taxon>Actinomycetota</taxon>
        <taxon>Actinomycetes</taxon>
        <taxon>Kineosporiales</taxon>
        <taxon>Kineosporiaceae</taxon>
        <taxon>Spongisporangium</taxon>
    </lineage>
</organism>
<evidence type="ECO:0000256" key="8">
    <source>
        <dbReference type="HAMAP-Rule" id="MF_00197"/>
    </source>
</evidence>
<comment type="function">
    <text evidence="8">Catalyzes the stereoinversion of LL-2,6-diaminopimelate (L,L-DAP) to meso-diaminopimelate (meso-DAP), a precursor of L-lysine and an essential component of the bacterial peptidoglycan.</text>
</comment>
<evidence type="ECO:0000256" key="2">
    <source>
        <dbReference type="ARBA" id="ARBA00010219"/>
    </source>
</evidence>
<feature type="binding site" evidence="8">
    <location>
        <position position="217"/>
    </location>
    <ligand>
        <name>substrate</name>
    </ligand>
</feature>
<feature type="binding site" evidence="8">
    <location>
        <position position="82"/>
    </location>
    <ligand>
        <name>substrate</name>
    </ligand>
</feature>
<keyword evidence="6 8" id="KW-0413">Isomerase</keyword>
<reference evidence="10 11" key="1">
    <citation type="submission" date="2024-10" db="EMBL/GenBank/DDBJ databases">
        <title>The Natural Products Discovery Center: Release of the First 8490 Sequenced Strains for Exploring Actinobacteria Biosynthetic Diversity.</title>
        <authorList>
            <person name="Kalkreuter E."/>
            <person name="Kautsar S.A."/>
            <person name="Yang D."/>
            <person name="Bader C.D."/>
            <person name="Teijaro C.N."/>
            <person name="Fluegel L."/>
            <person name="Davis C.M."/>
            <person name="Simpson J.R."/>
            <person name="Lauterbach L."/>
            <person name="Steele A.D."/>
            <person name="Gui C."/>
            <person name="Meng S."/>
            <person name="Li G."/>
            <person name="Viehrig K."/>
            <person name="Ye F."/>
            <person name="Su P."/>
            <person name="Kiefer A.F."/>
            <person name="Nichols A."/>
            <person name="Cepeda A.J."/>
            <person name="Yan W."/>
            <person name="Fan B."/>
            <person name="Jiang Y."/>
            <person name="Adhikari A."/>
            <person name="Zheng C.-J."/>
            <person name="Schuster L."/>
            <person name="Cowan T.M."/>
            <person name="Smanski M.J."/>
            <person name="Chevrette M.G."/>
            <person name="De Carvalho L.P.S."/>
            <person name="Shen B."/>
        </authorList>
    </citation>
    <scope>NUCLEOTIDE SEQUENCE [LARGE SCALE GENOMIC DNA]</scope>
    <source>
        <strain evidence="10 11">NPDC049639</strain>
    </source>
</reference>
<dbReference type="EC" id="5.1.1.7" evidence="3 8"/>
<comment type="catalytic activity">
    <reaction evidence="7 8">
        <text>(2S,6S)-2,6-diaminopimelate = meso-2,6-diaminopimelate</text>
        <dbReference type="Rhea" id="RHEA:15393"/>
        <dbReference type="ChEBI" id="CHEBI:57609"/>
        <dbReference type="ChEBI" id="CHEBI:57791"/>
        <dbReference type="EC" id="5.1.1.7"/>
    </reaction>
</comment>
<dbReference type="Proteomes" id="UP001612915">
    <property type="component" value="Unassembled WGS sequence"/>
</dbReference>
<evidence type="ECO:0000256" key="5">
    <source>
        <dbReference type="ARBA" id="ARBA00023154"/>
    </source>
</evidence>
<keyword evidence="5 8" id="KW-0457">Lysine biosynthesis</keyword>
<comment type="caution">
    <text evidence="8">Lacks conserved residue(s) required for the propagation of feature annotation.</text>
</comment>
<proteinExistence type="inferred from homology"/>
<feature type="active site" description="Proton acceptor" evidence="8">
    <location>
        <position position="244"/>
    </location>
</feature>
<evidence type="ECO:0000256" key="3">
    <source>
        <dbReference type="ARBA" id="ARBA00013080"/>
    </source>
</evidence>
<evidence type="ECO:0000256" key="7">
    <source>
        <dbReference type="ARBA" id="ARBA00051712"/>
    </source>
</evidence>
<feature type="binding site" evidence="8">
    <location>
        <position position="184"/>
    </location>
    <ligand>
        <name>substrate</name>
    </ligand>
</feature>
<sequence length="313" mass="31878">MSGRRVRFAKGHGTQNDFVLLDDPDAALDLAPALVRTLADRHTGLGGDGVIRVVRSAALADEEPTAKEAAAAGADWFMDYRNADGSVAEMCGNGVRVLVAYLLKEGRLLLPEGATGAVGTRGGVKAVRREGGPDGEIFAVGMGPWRVDGGGAAVAAGGDVTVRVGILTGAELPALPGLSVDLGNPHVVVLLPDLDTLRSLDLSVAPRVEPVPPHGANVEFVVPTGEGQLAMRVHERGVGETRSCGTGAVAAAAAVRAFELGVPGAAVPDEWLLDVPGGRVRVRFTPGDGSDGGAASELAGPARLVAEGELLHL</sequence>
<name>A0ABW8AML2_9ACTN</name>
<comment type="pathway">
    <text evidence="1 8">Amino-acid biosynthesis; L-lysine biosynthesis via DAP pathway; DL-2,6-diaminopimelate from LL-2,6-diaminopimelate: step 1/1.</text>
</comment>
<dbReference type="RefSeq" id="WP_398279634.1">
    <property type="nucleotide sequence ID" value="NZ_JBITLV010000003.1"/>
</dbReference>
<feature type="site" description="Could be important to modulate the pK values of the two catalytic cysteine residues" evidence="8">
    <location>
        <position position="235"/>
    </location>
</feature>
<feature type="binding site" evidence="8">
    <location>
        <begin position="92"/>
        <end position="93"/>
    </location>
    <ligand>
        <name>substrate</name>
    </ligand>
</feature>
<feature type="binding site" evidence="8">
    <location>
        <begin position="245"/>
        <end position="246"/>
    </location>
    <ligand>
        <name>substrate</name>
    </ligand>
</feature>
<feature type="active site" evidence="9">
    <location>
        <position position="91"/>
    </location>
</feature>
<keyword evidence="4 8" id="KW-0028">Amino-acid biosynthesis</keyword>
<accession>A0ABW8AML2</accession>
<dbReference type="Pfam" id="PF01678">
    <property type="entry name" value="DAP_epimerase"/>
    <property type="match status" value="2"/>
</dbReference>
<protein>
    <recommendedName>
        <fullName evidence="3 8">Diaminopimelate epimerase</fullName>
        <shortName evidence="8">DAP epimerase</shortName>
        <ecNumber evidence="3 8">5.1.1.7</ecNumber>
    </recommendedName>
    <alternativeName>
        <fullName evidence="8">PLP-independent amino acid racemase</fullName>
    </alternativeName>
</protein>
<feature type="binding site" evidence="8">
    <location>
        <begin position="235"/>
        <end position="236"/>
    </location>
    <ligand>
        <name>substrate</name>
    </ligand>
</feature>
<dbReference type="PANTHER" id="PTHR31689">
    <property type="entry name" value="DIAMINOPIMELATE EPIMERASE, CHLOROPLASTIC"/>
    <property type="match status" value="1"/>
</dbReference>
<dbReference type="EMBL" id="JBITLV010000003">
    <property type="protein sequence ID" value="MFI7587615.1"/>
    <property type="molecule type" value="Genomic_DNA"/>
</dbReference>
<evidence type="ECO:0000256" key="6">
    <source>
        <dbReference type="ARBA" id="ARBA00023235"/>
    </source>
</evidence>
<dbReference type="NCBIfam" id="TIGR00652">
    <property type="entry name" value="DapF"/>
    <property type="match status" value="1"/>
</dbReference>
<evidence type="ECO:0000313" key="10">
    <source>
        <dbReference type="EMBL" id="MFI7587615.1"/>
    </source>
</evidence>
<dbReference type="SUPFAM" id="SSF54506">
    <property type="entry name" value="Diaminopimelate epimerase-like"/>
    <property type="match status" value="2"/>
</dbReference>
<dbReference type="InterPro" id="IPR018510">
    <property type="entry name" value="DAP_epimerase_AS"/>
</dbReference>
<feature type="binding site" evidence="8">
    <location>
        <position position="16"/>
    </location>
    <ligand>
        <name>substrate</name>
    </ligand>
</feature>
<feature type="site" description="Could be important to modulate the pK values of the two catalytic cysteine residues" evidence="8">
    <location>
        <position position="186"/>
    </location>
</feature>
<keyword evidence="8" id="KW-0963">Cytoplasm</keyword>
<feature type="active site" description="Proton donor" evidence="8">
    <location>
        <position position="91"/>
    </location>
</feature>
<dbReference type="PROSITE" id="PS01326">
    <property type="entry name" value="DAP_EPIMERASE"/>
    <property type="match status" value="1"/>
</dbReference>
<gene>
    <name evidence="8 10" type="primary">dapF</name>
    <name evidence="10" type="ORF">ACIB24_11125</name>
</gene>
<comment type="similarity">
    <text evidence="2 8">Belongs to the diaminopimelate epimerase family.</text>
</comment>
<evidence type="ECO:0000256" key="9">
    <source>
        <dbReference type="PROSITE-ProRule" id="PRU10125"/>
    </source>
</evidence>
<comment type="subunit">
    <text evidence="8">Homodimer.</text>
</comment>
<comment type="subcellular location">
    <subcellularLocation>
        <location evidence="8">Cytoplasm</location>
    </subcellularLocation>
</comment>
<dbReference type="PANTHER" id="PTHR31689:SF0">
    <property type="entry name" value="DIAMINOPIMELATE EPIMERASE"/>
    <property type="match status" value="1"/>
</dbReference>
<evidence type="ECO:0000313" key="11">
    <source>
        <dbReference type="Proteomes" id="UP001612915"/>
    </source>
</evidence>